<dbReference type="AlphaFoldDB" id="A0A413T583"/>
<protein>
    <submittedName>
        <fullName evidence="1">Uncharacterized protein</fullName>
    </submittedName>
</protein>
<gene>
    <name evidence="1" type="ORF">DW921_00470</name>
</gene>
<dbReference type="EMBL" id="QSFT01000001">
    <property type="protein sequence ID" value="RHA78971.1"/>
    <property type="molecule type" value="Genomic_DNA"/>
</dbReference>
<reference evidence="1 2" key="1">
    <citation type="submission" date="2018-08" db="EMBL/GenBank/DDBJ databases">
        <title>A genome reference for cultivated species of the human gut microbiota.</title>
        <authorList>
            <person name="Zou Y."/>
            <person name="Xue W."/>
            <person name="Luo G."/>
        </authorList>
    </citation>
    <scope>NUCLEOTIDE SEQUENCE [LARGE SCALE GENOMIC DNA]</scope>
    <source>
        <strain evidence="1 2">AM42-38</strain>
    </source>
</reference>
<sequence length="108" mass="12035">MGGLIGVSNSENNGLMPAGLFIKHPYTVYLDPQQSFEITDVNGFVGIRDGYSFGGIVLFFCTFGQVQQIKTGSYSGISLTFKDSTTFILKNTSSNRRGYQIFYQQIFF</sequence>
<comment type="caution">
    <text evidence="1">The sequence shown here is derived from an EMBL/GenBank/DDBJ whole genome shotgun (WGS) entry which is preliminary data.</text>
</comment>
<name>A0A413T583_9BACT</name>
<dbReference type="RefSeq" id="WP_118399783.1">
    <property type="nucleotide sequence ID" value="NZ_CABJGD010000001.1"/>
</dbReference>
<accession>A0A413T583</accession>
<organism evidence="1 2">
    <name type="scientific">Phocaeicola coprophilus</name>
    <dbReference type="NCBI Taxonomy" id="387090"/>
    <lineage>
        <taxon>Bacteria</taxon>
        <taxon>Pseudomonadati</taxon>
        <taxon>Bacteroidota</taxon>
        <taxon>Bacteroidia</taxon>
        <taxon>Bacteroidales</taxon>
        <taxon>Bacteroidaceae</taxon>
        <taxon>Phocaeicola</taxon>
    </lineage>
</organism>
<dbReference type="Proteomes" id="UP000283855">
    <property type="component" value="Unassembled WGS sequence"/>
</dbReference>
<evidence type="ECO:0000313" key="2">
    <source>
        <dbReference type="Proteomes" id="UP000283855"/>
    </source>
</evidence>
<evidence type="ECO:0000313" key="1">
    <source>
        <dbReference type="EMBL" id="RHA78971.1"/>
    </source>
</evidence>
<proteinExistence type="predicted"/>